<proteinExistence type="predicted"/>
<evidence type="ECO:0000313" key="3">
    <source>
        <dbReference type="EMBL" id="APE37376.1"/>
    </source>
</evidence>
<keyword evidence="3" id="KW-0378">Hydrolase</keyword>
<dbReference type="EMBL" id="CP018082">
    <property type="protein sequence ID" value="APE37376.1"/>
    <property type="molecule type" value="Genomic_DNA"/>
</dbReference>
<name>A0A1J0VZ46_9NOCA</name>
<evidence type="ECO:0000259" key="2">
    <source>
        <dbReference type="PROSITE" id="PS51903"/>
    </source>
</evidence>
<gene>
    <name evidence="3" type="ORF">BOX37_29460</name>
</gene>
<dbReference type="SUPFAM" id="SSF81923">
    <property type="entry name" value="Double Clp-N motif"/>
    <property type="match status" value="1"/>
</dbReference>
<keyword evidence="3" id="KW-0645">Protease</keyword>
<keyword evidence="1" id="KW-0677">Repeat</keyword>
<dbReference type="KEGG" id="nsl:BOX37_29460"/>
<dbReference type="Gene3D" id="1.10.1780.10">
    <property type="entry name" value="Clp, N-terminal domain"/>
    <property type="match status" value="2"/>
</dbReference>
<dbReference type="GO" id="GO:0006508">
    <property type="term" value="P:proteolysis"/>
    <property type="evidence" value="ECO:0007669"/>
    <property type="project" value="UniProtKB-KW"/>
</dbReference>
<accession>A0A1J0VZ46</accession>
<protein>
    <submittedName>
        <fullName evidence="3">Clp protease</fullName>
    </submittedName>
</protein>
<keyword evidence="4" id="KW-1185">Reference proteome</keyword>
<dbReference type="Pfam" id="PF02861">
    <property type="entry name" value="Clp_N"/>
    <property type="match status" value="1"/>
</dbReference>
<feature type="domain" description="Clp R" evidence="2">
    <location>
        <begin position="2"/>
        <end position="193"/>
    </location>
</feature>
<dbReference type="InterPro" id="IPR036628">
    <property type="entry name" value="Clp_N_dom_sf"/>
</dbReference>
<dbReference type="AlphaFoldDB" id="A0A1J0VZ46"/>
<dbReference type="Proteomes" id="UP000183810">
    <property type="component" value="Chromosome"/>
</dbReference>
<dbReference type="InterPro" id="IPR004176">
    <property type="entry name" value="Clp_R_N"/>
</dbReference>
<dbReference type="OrthoDB" id="3628183at2"/>
<reference evidence="3" key="1">
    <citation type="submission" date="2016-11" db="EMBL/GenBank/DDBJ databases">
        <authorList>
            <person name="Jaros S."/>
            <person name="Januszkiewicz K."/>
            <person name="Wedrychowicz H."/>
        </authorList>
    </citation>
    <scope>NUCLEOTIDE SEQUENCE [LARGE SCALE GENOMIC DNA]</scope>
    <source>
        <strain evidence="3">Y48</strain>
    </source>
</reference>
<dbReference type="RefSeq" id="WP_071930545.1">
    <property type="nucleotide sequence ID" value="NZ_CP018082.1"/>
</dbReference>
<dbReference type="PROSITE" id="PS51903">
    <property type="entry name" value="CLP_R"/>
    <property type="match status" value="1"/>
</dbReference>
<evidence type="ECO:0000313" key="4">
    <source>
        <dbReference type="Proteomes" id="UP000183810"/>
    </source>
</evidence>
<organism evidence="3 4">
    <name type="scientific">Nocardia mangyaensis</name>
    <dbReference type="NCBI Taxonomy" id="2213200"/>
    <lineage>
        <taxon>Bacteria</taxon>
        <taxon>Bacillati</taxon>
        <taxon>Actinomycetota</taxon>
        <taxon>Actinomycetes</taxon>
        <taxon>Mycobacteriales</taxon>
        <taxon>Nocardiaceae</taxon>
        <taxon>Nocardia</taxon>
    </lineage>
</organism>
<evidence type="ECO:0000256" key="1">
    <source>
        <dbReference type="PROSITE-ProRule" id="PRU01251"/>
    </source>
</evidence>
<dbReference type="GO" id="GO:0008233">
    <property type="term" value="F:peptidase activity"/>
    <property type="evidence" value="ECO:0007669"/>
    <property type="project" value="UniProtKB-KW"/>
</dbReference>
<sequence>MFERFSRNARVAVVTAQEEAKELGASRIGPEHLLLGVLANAETDLAAVLANREITVEGVRAVLAERATRTPLGTDDAEALRSIGIDLDAVQASVAENFGPDAWDRAEPAPKRGMFGRITGANWGHIPFAAEAKKSLELALREAVHRKSREIDSAYLLLGILRAAEPATADLLGGREVVAGLRDDIYTTLDWAA</sequence>